<feature type="domain" description="SET" evidence="2">
    <location>
        <begin position="49"/>
        <end position="284"/>
    </location>
</feature>
<dbReference type="STRING" id="2880.D7FPV0"/>
<dbReference type="GO" id="GO:0016279">
    <property type="term" value="F:protein-lysine N-methyltransferase activity"/>
    <property type="evidence" value="ECO:0007669"/>
    <property type="project" value="TreeGrafter"/>
</dbReference>
<dbReference type="GO" id="GO:0005634">
    <property type="term" value="C:nucleus"/>
    <property type="evidence" value="ECO:0007669"/>
    <property type="project" value="TreeGrafter"/>
</dbReference>
<gene>
    <name evidence="3" type="ORF">Esi_0199_0058</name>
</gene>
<dbReference type="AlphaFoldDB" id="D7FPV0"/>
<dbReference type="Gene3D" id="3.90.1410.10">
    <property type="entry name" value="set domain protein methyltransferase, domain 1"/>
    <property type="match status" value="1"/>
</dbReference>
<keyword evidence="4" id="KW-1185">Reference proteome</keyword>
<dbReference type="InterPro" id="IPR001214">
    <property type="entry name" value="SET_dom"/>
</dbReference>
<dbReference type="Proteomes" id="UP000002630">
    <property type="component" value="Linkage Group LG13"/>
</dbReference>
<feature type="compositionally biased region" description="Acidic residues" evidence="1">
    <location>
        <begin position="451"/>
        <end position="464"/>
    </location>
</feature>
<dbReference type="Pfam" id="PF00856">
    <property type="entry name" value="SET"/>
    <property type="match status" value="1"/>
</dbReference>
<proteinExistence type="predicted"/>
<sequence>MPLHSHAALAPGDEPYIGSTMVEKVAPPSTKVIGHEAKEKFLAWADSEQGFQVSPDVDLFHAFSEGYRGVVATKDIPRDAVLVRIARSCCLGPETTDESKNSWTKAMSTSAVDATKTTQGESSKPPAPRLTRACLTVLRLLHERGLGESSPFHSYLSVLPQDHRLPLEWTEAEVGLLQGTSAEPLVGAGSLDSQFEAFQSVVAQHPTVWEPSVCTKAAFAKGVNWVRSRGFTVMGDPHMIPGADMFNHDPNKQSVQIGTDGEEHFVMKTVQPVKAGEEVFSSFGHISNAQLLNSYGFVLPGNSFDTVLIPTQLVVNTCYATFVKLEADKLGEAETKKTWEQRLAMVASNRDADEGEQEAFVVSKYDLLPESLADMVQILTMSNDEEVAYATIAAVSQAKMGQYSPLLQDAKRNAGEGAIGADARTLARMLVNEEKKVLQDLRLQLMSVILDDNEDEDKDEDEGNNDSSGRGGSASGTSPDASEEKGTKKRRKG</sequence>
<dbReference type="PANTHER" id="PTHR13271:SF34">
    <property type="entry name" value="N-LYSINE METHYLTRANSFERASE SETD6"/>
    <property type="match status" value="1"/>
</dbReference>
<dbReference type="EMBL" id="FN648374">
    <property type="protein sequence ID" value="CBJ30557.1"/>
    <property type="molecule type" value="Genomic_DNA"/>
</dbReference>
<dbReference type="PANTHER" id="PTHR13271">
    <property type="entry name" value="UNCHARACTERIZED PUTATIVE METHYLTRANSFERASE"/>
    <property type="match status" value="1"/>
</dbReference>
<dbReference type="InterPro" id="IPR050600">
    <property type="entry name" value="SETD3_SETD6_MTase"/>
</dbReference>
<dbReference type="PROSITE" id="PS50280">
    <property type="entry name" value="SET"/>
    <property type="match status" value="1"/>
</dbReference>
<dbReference type="EMBL" id="FN649738">
    <property type="protein sequence ID" value="CBJ30557.1"/>
    <property type="molecule type" value="Genomic_DNA"/>
</dbReference>
<name>D7FPV0_ECTSI</name>
<organism evidence="3 4">
    <name type="scientific">Ectocarpus siliculosus</name>
    <name type="common">Brown alga</name>
    <name type="synonym">Conferva siliculosa</name>
    <dbReference type="NCBI Taxonomy" id="2880"/>
    <lineage>
        <taxon>Eukaryota</taxon>
        <taxon>Sar</taxon>
        <taxon>Stramenopiles</taxon>
        <taxon>Ochrophyta</taxon>
        <taxon>PX clade</taxon>
        <taxon>Phaeophyceae</taxon>
        <taxon>Ectocarpales</taxon>
        <taxon>Ectocarpaceae</taxon>
        <taxon>Ectocarpus</taxon>
    </lineage>
</organism>
<evidence type="ECO:0000313" key="4">
    <source>
        <dbReference type="Proteomes" id="UP000002630"/>
    </source>
</evidence>
<dbReference type="CDD" id="cd10527">
    <property type="entry name" value="SET_LSMT"/>
    <property type="match status" value="1"/>
</dbReference>
<reference evidence="3 4" key="1">
    <citation type="journal article" date="2010" name="Nature">
        <title>The Ectocarpus genome and the independent evolution of multicellularity in brown algae.</title>
        <authorList>
            <person name="Cock J.M."/>
            <person name="Sterck L."/>
            <person name="Rouze P."/>
            <person name="Scornet D."/>
            <person name="Allen A.E."/>
            <person name="Amoutzias G."/>
            <person name="Anthouard V."/>
            <person name="Artiguenave F."/>
            <person name="Aury J.M."/>
            <person name="Badger J.H."/>
            <person name="Beszteri B."/>
            <person name="Billiau K."/>
            <person name="Bonnet E."/>
            <person name="Bothwell J.H."/>
            <person name="Bowler C."/>
            <person name="Boyen C."/>
            <person name="Brownlee C."/>
            <person name="Carrano C.J."/>
            <person name="Charrier B."/>
            <person name="Cho G.Y."/>
            <person name="Coelho S.M."/>
            <person name="Collen J."/>
            <person name="Corre E."/>
            <person name="Da Silva C."/>
            <person name="Delage L."/>
            <person name="Delaroque N."/>
            <person name="Dittami S.M."/>
            <person name="Doulbeau S."/>
            <person name="Elias M."/>
            <person name="Farnham G."/>
            <person name="Gachon C.M."/>
            <person name="Gschloessl B."/>
            <person name="Heesch S."/>
            <person name="Jabbari K."/>
            <person name="Jubin C."/>
            <person name="Kawai H."/>
            <person name="Kimura K."/>
            <person name="Kloareg B."/>
            <person name="Kupper F.C."/>
            <person name="Lang D."/>
            <person name="Le Bail A."/>
            <person name="Leblanc C."/>
            <person name="Lerouge P."/>
            <person name="Lohr M."/>
            <person name="Lopez P.J."/>
            <person name="Martens C."/>
            <person name="Maumus F."/>
            <person name="Michel G."/>
            <person name="Miranda-Saavedra D."/>
            <person name="Morales J."/>
            <person name="Moreau H."/>
            <person name="Motomura T."/>
            <person name="Nagasato C."/>
            <person name="Napoli C.A."/>
            <person name="Nelson D.R."/>
            <person name="Nyvall-Collen P."/>
            <person name="Peters A.F."/>
            <person name="Pommier C."/>
            <person name="Potin P."/>
            <person name="Poulain J."/>
            <person name="Quesneville H."/>
            <person name="Read B."/>
            <person name="Rensing S.A."/>
            <person name="Ritter A."/>
            <person name="Rousvoal S."/>
            <person name="Samanta M."/>
            <person name="Samson G."/>
            <person name="Schroeder D.C."/>
            <person name="Segurens B."/>
            <person name="Strittmatter M."/>
            <person name="Tonon T."/>
            <person name="Tregear J.W."/>
            <person name="Valentin K."/>
            <person name="von Dassow P."/>
            <person name="Yamagishi T."/>
            <person name="Van de Peer Y."/>
            <person name="Wincker P."/>
        </authorList>
    </citation>
    <scope>NUCLEOTIDE SEQUENCE [LARGE SCALE GENOMIC DNA]</scope>
    <source>
        <strain evidence="4">Ec32 / CCAP1310/4</strain>
    </source>
</reference>
<feature type="region of interest" description="Disordered" evidence="1">
    <location>
        <begin position="96"/>
        <end position="127"/>
    </location>
</feature>
<dbReference type="InterPro" id="IPR046341">
    <property type="entry name" value="SET_dom_sf"/>
</dbReference>
<protein>
    <recommendedName>
        <fullName evidence="2">SET domain-containing protein</fullName>
    </recommendedName>
</protein>
<dbReference type="InParanoid" id="D7FPV0"/>
<dbReference type="OrthoDB" id="441812at2759"/>
<evidence type="ECO:0000256" key="1">
    <source>
        <dbReference type="SAM" id="MobiDB-lite"/>
    </source>
</evidence>
<evidence type="ECO:0000259" key="2">
    <source>
        <dbReference type="PROSITE" id="PS50280"/>
    </source>
</evidence>
<dbReference type="eggNOG" id="KOG1337">
    <property type="taxonomic scope" value="Eukaryota"/>
</dbReference>
<evidence type="ECO:0000313" key="3">
    <source>
        <dbReference type="EMBL" id="CBJ30557.1"/>
    </source>
</evidence>
<dbReference type="SUPFAM" id="SSF82199">
    <property type="entry name" value="SET domain"/>
    <property type="match status" value="1"/>
</dbReference>
<accession>D7FPV0</accession>
<feature type="region of interest" description="Disordered" evidence="1">
    <location>
        <begin position="451"/>
        <end position="493"/>
    </location>
</feature>
<feature type="compositionally biased region" description="Polar residues" evidence="1">
    <location>
        <begin position="101"/>
        <end position="122"/>
    </location>
</feature>